<dbReference type="PROSITE" id="PS50995">
    <property type="entry name" value="HTH_MARR_2"/>
    <property type="match status" value="1"/>
</dbReference>
<dbReference type="SUPFAM" id="SSF46785">
    <property type="entry name" value="Winged helix' DNA-binding domain"/>
    <property type="match status" value="1"/>
</dbReference>
<dbReference type="Gene3D" id="1.10.10.10">
    <property type="entry name" value="Winged helix-like DNA-binding domain superfamily/Winged helix DNA-binding domain"/>
    <property type="match status" value="1"/>
</dbReference>
<proteinExistence type="predicted"/>
<accession>A0ABV7SY47</accession>
<dbReference type="PANTHER" id="PTHR33164:SF57">
    <property type="entry name" value="MARR-FAMILY TRANSCRIPTIONAL REGULATOR"/>
    <property type="match status" value="1"/>
</dbReference>
<dbReference type="InterPro" id="IPR036390">
    <property type="entry name" value="WH_DNA-bd_sf"/>
</dbReference>
<dbReference type="SMART" id="SM00347">
    <property type="entry name" value="HTH_MARR"/>
    <property type="match status" value="1"/>
</dbReference>
<keyword evidence="3" id="KW-1185">Reference proteome</keyword>
<dbReference type="Pfam" id="PF12802">
    <property type="entry name" value="MarR_2"/>
    <property type="match status" value="1"/>
</dbReference>
<reference evidence="3" key="1">
    <citation type="journal article" date="2019" name="Int. J. Syst. Evol. Microbiol.">
        <title>The Global Catalogue of Microorganisms (GCM) 10K type strain sequencing project: providing services to taxonomists for standard genome sequencing and annotation.</title>
        <authorList>
            <consortium name="The Broad Institute Genomics Platform"/>
            <consortium name="The Broad Institute Genome Sequencing Center for Infectious Disease"/>
            <person name="Wu L."/>
            <person name="Ma J."/>
        </authorList>
    </citation>
    <scope>NUCLEOTIDE SEQUENCE [LARGE SCALE GENOMIC DNA]</scope>
    <source>
        <strain evidence="3">KCTC 42739</strain>
    </source>
</reference>
<organism evidence="2 3">
    <name type="scientific">Sphingomonas hylomeconis</name>
    <dbReference type="NCBI Taxonomy" id="1395958"/>
    <lineage>
        <taxon>Bacteria</taxon>
        <taxon>Pseudomonadati</taxon>
        <taxon>Pseudomonadota</taxon>
        <taxon>Alphaproteobacteria</taxon>
        <taxon>Sphingomonadales</taxon>
        <taxon>Sphingomonadaceae</taxon>
        <taxon>Sphingomonas</taxon>
    </lineage>
</organism>
<evidence type="ECO:0000313" key="2">
    <source>
        <dbReference type="EMBL" id="MFC3581829.1"/>
    </source>
</evidence>
<dbReference type="InterPro" id="IPR036388">
    <property type="entry name" value="WH-like_DNA-bd_sf"/>
</dbReference>
<dbReference type="PRINTS" id="PR00598">
    <property type="entry name" value="HTHMARR"/>
</dbReference>
<dbReference type="Proteomes" id="UP001595713">
    <property type="component" value="Unassembled WGS sequence"/>
</dbReference>
<dbReference type="EMBL" id="JBHRXP010000007">
    <property type="protein sequence ID" value="MFC3581829.1"/>
    <property type="molecule type" value="Genomic_DNA"/>
</dbReference>
<dbReference type="RefSeq" id="WP_261292343.1">
    <property type="nucleotide sequence ID" value="NZ_JANQBK010000001.1"/>
</dbReference>
<sequence length="182" mass="20099">MYGSHIVMANNDNVRGSVMQGEDRDIGEIATRLGYQLRRLDVLSMEMLHGLMADVGVPPGRATALVYIDLHPGCDQAELGRVLGINRASTMAAVNRLVALGAVERRPGRDRRSNALHLTAEGQYLRQQVTQITADHEASIFGCLSDTERTELFRLLLKVRQANTAIAPQITASRRAILRRVK</sequence>
<dbReference type="InterPro" id="IPR000835">
    <property type="entry name" value="HTH_MarR-typ"/>
</dbReference>
<gene>
    <name evidence="2" type="ORF">ACFONA_16795</name>
</gene>
<dbReference type="PANTHER" id="PTHR33164">
    <property type="entry name" value="TRANSCRIPTIONAL REGULATOR, MARR FAMILY"/>
    <property type="match status" value="1"/>
</dbReference>
<name>A0ABV7SY47_9SPHN</name>
<evidence type="ECO:0000259" key="1">
    <source>
        <dbReference type="PROSITE" id="PS50995"/>
    </source>
</evidence>
<evidence type="ECO:0000313" key="3">
    <source>
        <dbReference type="Proteomes" id="UP001595713"/>
    </source>
</evidence>
<feature type="domain" description="HTH marR-type" evidence="1">
    <location>
        <begin position="26"/>
        <end position="161"/>
    </location>
</feature>
<protein>
    <submittedName>
        <fullName evidence="2">MarR family winged helix-turn-helix transcriptional regulator</fullName>
    </submittedName>
</protein>
<comment type="caution">
    <text evidence="2">The sequence shown here is derived from an EMBL/GenBank/DDBJ whole genome shotgun (WGS) entry which is preliminary data.</text>
</comment>
<dbReference type="InterPro" id="IPR039422">
    <property type="entry name" value="MarR/SlyA-like"/>
</dbReference>